<dbReference type="InterPro" id="IPR011251">
    <property type="entry name" value="Luciferase-like_dom"/>
</dbReference>
<dbReference type="Proteomes" id="UP001428817">
    <property type="component" value="Unassembled WGS sequence"/>
</dbReference>
<organism evidence="3 4">
    <name type="scientific">Pseudonocardia eucalypti</name>
    <dbReference type="NCBI Taxonomy" id="648755"/>
    <lineage>
        <taxon>Bacteria</taxon>
        <taxon>Bacillati</taxon>
        <taxon>Actinomycetota</taxon>
        <taxon>Actinomycetes</taxon>
        <taxon>Pseudonocardiales</taxon>
        <taxon>Pseudonocardiaceae</taxon>
        <taxon>Pseudonocardia</taxon>
    </lineage>
</organism>
<dbReference type="PANTHER" id="PTHR43244:SF1">
    <property type="entry name" value="5,10-METHYLENETETRAHYDROMETHANOPTERIN REDUCTASE"/>
    <property type="match status" value="1"/>
</dbReference>
<evidence type="ECO:0000256" key="1">
    <source>
        <dbReference type="ARBA" id="ARBA00023002"/>
    </source>
</evidence>
<evidence type="ECO:0000313" key="3">
    <source>
        <dbReference type="EMBL" id="GAA5174359.1"/>
    </source>
</evidence>
<proteinExistence type="predicted"/>
<dbReference type="SUPFAM" id="SSF51679">
    <property type="entry name" value="Bacterial luciferase-like"/>
    <property type="match status" value="1"/>
</dbReference>
<evidence type="ECO:0000259" key="2">
    <source>
        <dbReference type="Pfam" id="PF00296"/>
    </source>
</evidence>
<dbReference type="CDD" id="cd01097">
    <property type="entry name" value="Tetrahydromethanopterin_reductase"/>
    <property type="match status" value="1"/>
</dbReference>
<dbReference type="InterPro" id="IPR036661">
    <property type="entry name" value="Luciferase-like_sf"/>
</dbReference>
<gene>
    <name evidence="3" type="ORF">GCM10023321_78000</name>
</gene>
<dbReference type="PANTHER" id="PTHR43244">
    <property type="match status" value="1"/>
</dbReference>
<keyword evidence="4" id="KW-1185">Reference proteome</keyword>
<dbReference type="RefSeq" id="WP_185062059.1">
    <property type="nucleotide sequence ID" value="NZ_BAABJP010000062.1"/>
</dbReference>
<dbReference type="Pfam" id="PF00296">
    <property type="entry name" value="Bac_luciferase"/>
    <property type="match status" value="1"/>
</dbReference>
<evidence type="ECO:0000313" key="4">
    <source>
        <dbReference type="Proteomes" id="UP001428817"/>
    </source>
</evidence>
<name>A0ABP9RBB7_9PSEU</name>
<protein>
    <submittedName>
        <fullName evidence="3">LLM class flavin-dependent oxidoreductase</fullName>
    </submittedName>
</protein>
<dbReference type="EMBL" id="BAABJP010000062">
    <property type="protein sequence ID" value="GAA5174359.1"/>
    <property type="molecule type" value="Genomic_DNA"/>
</dbReference>
<comment type="caution">
    <text evidence="3">The sequence shown here is derived from an EMBL/GenBank/DDBJ whole genome shotgun (WGS) entry which is preliminary data.</text>
</comment>
<dbReference type="InterPro" id="IPR050564">
    <property type="entry name" value="F420-G6PD/mer"/>
</dbReference>
<keyword evidence="1" id="KW-0560">Oxidoreductase</keyword>
<sequence>MKLGITMPTRTVELARVPEYARWAEEAGLDSAWSWELYRNPLAMLATSALATERIALGTGLAVAASRTPFEMANAAADVDELSGGRTLLGLGYGVGEFLTTLHGVPADRPLRRMDEYLDVLRLSWAYLATGQAEEYRGEYYSFAAPPFNPWGVRSLARPSIPVYLGAVRPNMLRLVGRKADGWIGYLGTPGVVRDQVRPLITEGAAEAGRQLSDVDLMLELICSVNEDRELAVARARKQVGFYVCHPTSDPVVAGAGMTDQVTALRTALMTSGPAVLADTSDDLVNTFSLTGTPTRCASGWPSGRGWWTTWCCTPPTCRRSPPRRARTASGPSATW</sequence>
<dbReference type="Gene3D" id="3.20.20.30">
    <property type="entry name" value="Luciferase-like domain"/>
    <property type="match status" value="1"/>
</dbReference>
<reference evidence="4" key="1">
    <citation type="journal article" date="2019" name="Int. J. Syst. Evol. Microbiol.">
        <title>The Global Catalogue of Microorganisms (GCM) 10K type strain sequencing project: providing services to taxonomists for standard genome sequencing and annotation.</title>
        <authorList>
            <consortium name="The Broad Institute Genomics Platform"/>
            <consortium name="The Broad Institute Genome Sequencing Center for Infectious Disease"/>
            <person name="Wu L."/>
            <person name="Ma J."/>
        </authorList>
    </citation>
    <scope>NUCLEOTIDE SEQUENCE [LARGE SCALE GENOMIC DNA]</scope>
    <source>
        <strain evidence="4">JCM 18303</strain>
    </source>
</reference>
<feature type="domain" description="Luciferase-like" evidence="2">
    <location>
        <begin position="2"/>
        <end position="298"/>
    </location>
</feature>
<dbReference type="CDD" id="cd00347">
    <property type="entry name" value="Flavin_utilizing_monoxygenases"/>
    <property type="match status" value="1"/>
</dbReference>
<accession>A0ABP9RBB7</accession>